<accession>A0A4Y2DYD7</accession>
<reference evidence="1 2" key="1">
    <citation type="journal article" date="2019" name="Sci. Rep.">
        <title>Orb-weaving spider Araneus ventricosus genome elucidates the spidroin gene catalogue.</title>
        <authorList>
            <person name="Kono N."/>
            <person name="Nakamura H."/>
            <person name="Ohtoshi R."/>
            <person name="Moran D.A.P."/>
            <person name="Shinohara A."/>
            <person name="Yoshida Y."/>
            <person name="Fujiwara M."/>
            <person name="Mori M."/>
            <person name="Tomita M."/>
            <person name="Arakawa K."/>
        </authorList>
    </citation>
    <scope>NUCLEOTIDE SEQUENCE [LARGE SCALE GENOMIC DNA]</scope>
</reference>
<dbReference type="Proteomes" id="UP000499080">
    <property type="component" value="Unassembled WGS sequence"/>
</dbReference>
<organism evidence="1 2">
    <name type="scientific">Araneus ventricosus</name>
    <name type="common">Orbweaver spider</name>
    <name type="synonym">Epeira ventricosa</name>
    <dbReference type="NCBI Taxonomy" id="182803"/>
    <lineage>
        <taxon>Eukaryota</taxon>
        <taxon>Metazoa</taxon>
        <taxon>Ecdysozoa</taxon>
        <taxon>Arthropoda</taxon>
        <taxon>Chelicerata</taxon>
        <taxon>Arachnida</taxon>
        <taxon>Araneae</taxon>
        <taxon>Araneomorphae</taxon>
        <taxon>Entelegynae</taxon>
        <taxon>Araneoidea</taxon>
        <taxon>Araneidae</taxon>
        <taxon>Araneus</taxon>
    </lineage>
</organism>
<keyword evidence="2" id="KW-1185">Reference proteome</keyword>
<name>A0A4Y2DYD7_ARAVE</name>
<dbReference type="EMBL" id="BGPR01000445">
    <property type="protein sequence ID" value="GBM20625.1"/>
    <property type="molecule type" value="Genomic_DNA"/>
</dbReference>
<evidence type="ECO:0000313" key="1">
    <source>
        <dbReference type="EMBL" id="GBM20625.1"/>
    </source>
</evidence>
<dbReference type="AlphaFoldDB" id="A0A4Y2DYD7"/>
<proteinExistence type="predicted"/>
<protein>
    <submittedName>
        <fullName evidence="1">Uncharacterized protein</fullName>
    </submittedName>
</protein>
<sequence>MITQTRQLGRRMKLKFGMRSLHRVTTRPDFKLKSGLVSGSSKCPDLASECDEREIWLQLRKSDAFEKSGIVPPMKENSVFTPIVDEKVGEPPYPDPSSN</sequence>
<gene>
    <name evidence="1" type="ORF">AVEN_230221_1</name>
</gene>
<comment type="caution">
    <text evidence="1">The sequence shown here is derived from an EMBL/GenBank/DDBJ whole genome shotgun (WGS) entry which is preliminary data.</text>
</comment>
<evidence type="ECO:0000313" key="2">
    <source>
        <dbReference type="Proteomes" id="UP000499080"/>
    </source>
</evidence>